<dbReference type="PROSITE" id="PS00217">
    <property type="entry name" value="SUGAR_TRANSPORT_2"/>
    <property type="match status" value="1"/>
</dbReference>
<feature type="transmembrane region" description="Helical" evidence="8">
    <location>
        <begin position="313"/>
        <end position="334"/>
    </location>
</feature>
<dbReference type="GO" id="GO:0016020">
    <property type="term" value="C:membrane"/>
    <property type="evidence" value="ECO:0007669"/>
    <property type="project" value="UniProtKB-SubCell"/>
</dbReference>
<reference evidence="10 11" key="1">
    <citation type="submission" date="2013-03" db="EMBL/GenBank/DDBJ databases">
        <title>The Genome Sequence of Cladophialophora psammophila CBS 110553.</title>
        <authorList>
            <consortium name="The Broad Institute Genomics Platform"/>
            <person name="Cuomo C."/>
            <person name="de Hoog S."/>
            <person name="Gorbushina A."/>
            <person name="Walker B."/>
            <person name="Young S.K."/>
            <person name="Zeng Q."/>
            <person name="Gargeya S."/>
            <person name="Fitzgerald M."/>
            <person name="Haas B."/>
            <person name="Abouelleil A."/>
            <person name="Allen A.W."/>
            <person name="Alvarado L."/>
            <person name="Arachchi H.M."/>
            <person name="Berlin A.M."/>
            <person name="Chapman S.B."/>
            <person name="Gainer-Dewar J."/>
            <person name="Goldberg J."/>
            <person name="Griggs A."/>
            <person name="Gujja S."/>
            <person name="Hansen M."/>
            <person name="Howarth C."/>
            <person name="Imamovic A."/>
            <person name="Ireland A."/>
            <person name="Larimer J."/>
            <person name="McCowan C."/>
            <person name="Murphy C."/>
            <person name="Pearson M."/>
            <person name="Poon T.W."/>
            <person name="Priest M."/>
            <person name="Roberts A."/>
            <person name="Saif S."/>
            <person name="Shea T."/>
            <person name="Sisk P."/>
            <person name="Sykes S."/>
            <person name="Wortman J."/>
            <person name="Nusbaum C."/>
            <person name="Birren B."/>
        </authorList>
    </citation>
    <scope>NUCLEOTIDE SEQUENCE [LARGE SCALE GENOMIC DNA]</scope>
    <source>
        <strain evidence="10 11">CBS 110553</strain>
    </source>
</reference>
<feature type="region of interest" description="Disordered" evidence="7">
    <location>
        <begin position="499"/>
        <end position="526"/>
    </location>
</feature>
<dbReference type="PRINTS" id="PR00171">
    <property type="entry name" value="SUGRTRNSPORT"/>
</dbReference>
<evidence type="ECO:0000256" key="1">
    <source>
        <dbReference type="ARBA" id="ARBA00004141"/>
    </source>
</evidence>
<dbReference type="InterPro" id="IPR003663">
    <property type="entry name" value="Sugar/inositol_transpt"/>
</dbReference>
<dbReference type="RefSeq" id="XP_007751471.1">
    <property type="nucleotide sequence ID" value="XM_007753281.1"/>
</dbReference>
<feature type="transmembrane region" description="Helical" evidence="8">
    <location>
        <begin position="55"/>
        <end position="80"/>
    </location>
</feature>
<proteinExistence type="inferred from homology"/>
<dbReference type="PANTHER" id="PTHR48022">
    <property type="entry name" value="PLASTIDIC GLUCOSE TRANSPORTER 4"/>
    <property type="match status" value="1"/>
</dbReference>
<keyword evidence="3" id="KW-0813">Transport</keyword>
<feature type="transmembrane region" description="Helical" evidence="8">
    <location>
        <begin position="12"/>
        <end position="35"/>
    </location>
</feature>
<comment type="subcellular location">
    <subcellularLocation>
        <location evidence="1">Membrane</location>
        <topology evidence="1">Multi-pass membrane protein</topology>
    </subcellularLocation>
</comment>
<feature type="transmembrane region" description="Helical" evidence="8">
    <location>
        <begin position="341"/>
        <end position="360"/>
    </location>
</feature>
<evidence type="ECO:0000256" key="6">
    <source>
        <dbReference type="ARBA" id="ARBA00023136"/>
    </source>
</evidence>
<name>W9VVL6_9EURO</name>
<organism evidence="10 11">
    <name type="scientific">Cladophialophora psammophila CBS 110553</name>
    <dbReference type="NCBI Taxonomy" id="1182543"/>
    <lineage>
        <taxon>Eukaryota</taxon>
        <taxon>Fungi</taxon>
        <taxon>Dikarya</taxon>
        <taxon>Ascomycota</taxon>
        <taxon>Pezizomycotina</taxon>
        <taxon>Eurotiomycetes</taxon>
        <taxon>Chaetothyriomycetidae</taxon>
        <taxon>Chaetothyriales</taxon>
        <taxon>Herpotrichiellaceae</taxon>
        <taxon>Cladophialophora</taxon>
    </lineage>
</organism>
<evidence type="ECO:0000256" key="5">
    <source>
        <dbReference type="ARBA" id="ARBA00022989"/>
    </source>
</evidence>
<dbReference type="InterPro" id="IPR005828">
    <property type="entry name" value="MFS_sugar_transport-like"/>
</dbReference>
<dbReference type="GeneID" id="19197398"/>
<feature type="domain" description="Major facilitator superfamily (MFS) profile" evidence="9">
    <location>
        <begin position="13"/>
        <end position="464"/>
    </location>
</feature>
<dbReference type="GO" id="GO:0005351">
    <property type="term" value="F:carbohydrate:proton symporter activity"/>
    <property type="evidence" value="ECO:0007669"/>
    <property type="project" value="TreeGrafter"/>
</dbReference>
<dbReference type="EMBL" id="AMGX01000036">
    <property type="protein sequence ID" value="EXJ56256.1"/>
    <property type="molecule type" value="Genomic_DNA"/>
</dbReference>
<dbReference type="InterPro" id="IPR050360">
    <property type="entry name" value="MFS_Sugar_Transporters"/>
</dbReference>
<feature type="transmembrane region" description="Helical" evidence="8">
    <location>
        <begin position="92"/>
        <end position="111"/>
    </location>
</feature>
<evidence type="ECO:0000256" key="4">
    <source>
        <dbReference type="ARBA" id="ARBA00022692"/>
    </source>
</evidence>
<evidence type="ECO:0000256" key="8">
    <source>
        <dbReference type="SAM" id="Phobius"/>
    </source>
</evidence>
<dbReference type="InterPro" id="IPR020846">
    <property type="entry name" value="MFS_dom"/>
</dbReference>
<dbReference type="eggNOG" id="KOG0254">
    <property type="taxonomic scope" value="Eukaryota"/>
</dbReference>
<dbReference type="InterPro" id="IPR036259">
    <property type="entry name" value="MFS_trans_sf"/>
</dbReference>
<dbReference type="Pfam" id="PF00083">
    <property type="entry name" value="Sugar_tr"/>
    <property type="match status" value="1"/>
</dbReference>
<accession>W9VVL6</accession>
<evidence type="ECO:0000256" key="2">
    <source>
        <dbReference type="ARBA" id="ARBA00010992"/>
    </source>
</evidence>
<dbReference type="Gene3D" id="1.20.1250.20">
    <property type="entry name" value="MFS general substrate transporter like domains"/>
    <property type="match status" value="1"/>
</dbReference>
<dbReference type="SUPFAM" id="SSF103473">
    <property type="entry name" value="MFS general substrate transporter"/>
    <property type="match status" value="1"/>
</dbReference>
<dbReference type="Proteomes" id="UP000019471">
    <property type="component" value="Unassembled WGS sequence"/>
</dbReference>
<comment type="similarity">
    <text evidence="2">Belongs to the major facilitator superfamily. Sugar transporter (TC 2.A.1.1) family.</text>
</comment>
<dbReference type="PANTHER" id="PTHR48022:SF11">
    <property type="entry name" value="MONOSACCHARIDE TRANSPORTER (HXT8), PUTATIVE (AFU_ORTHOLOGUE AFUA_2G08120)-RELATED"/>
    <property type="match status" value="1"/>
</dbReference>
<feature type="transmembrane region" description="Helical" evidence="8">
    <location>
        <begin position="276"/>
        <end position="301"/>
    </location>
</feature>
<sequence>MAERHVTLYNILVVVASTVASILLGYQTGSVAYTLGQVSWYNQMGLAMSPTQPGYSHTVTITSAVTGAYYAFGFLGSIAIGPFMNIFGRISAFRFALFWHIAGSVIGAGAMNQAMYIVHRCLIGFASGNSLCIGPVYLSEIAPPLSRGAMAGMHAFGQNFGFCLGAWIGYSTSFASTSTTFGFRFPLAVPLIFGLVALGLTFWMPESPRWLTVKGRKADALNVLTRLHQAPGDTTNEYARKEAHEIMAQIAIDEAALKGRSEYAVLLTDKVHRKQLLFAILVVAGAMNTGVLVISNYSVIIYTSLGNSTSVSLLLNAVWLTLATVWNLVGAIFADNLRRRRGLVIGYAGAFICLILFTALTAKFTQTGGRSYAIGSVFFNFLFELFYGAFIDPQVWVLAGELFPTHLRTKGGSIAIAGFFVLNVVWTEAAPTAFVNIGWRYYILFVCLTGLQGLLIYFFLPETANVPLEELEELFGGRVAIHMDEIDVAATGNIENTGDTYDKNLEQGHVGSKSHEYTHAEDAGSD</sequence>
<dbReference type="AlphaFoldDB" id="W9VVL6"/>
<evidence type="ECO:0000313" key="11">
    <source>
        <dbReference type="Proteomes" id="UP000019471"/>
    </source>
</evidence>
<evidence type="ECO:0000256" key="7">
    <source>
        <dbReference type="SAM" id="MobiDB-lite"/>
    </source>
</evidence>
<comment type="caution">
    <text evidence="10">The sequence shown here is derived from an EMBL/GenBank/DDBJ whole genome shotgun (WGS) entry which is preliminary data.</text>
</comment>
<keyword evidence="4 8" id="KW-0812">Transmembrane</keyword>
<keyword evidence="6 8" id="KW-0472">Membrane</keyword>
<dbReference type="HOGENOM" id="CLU_001265_30_13_1"/>
<dbReference type="PROSITE" id="PS50850">
    <property type="entry name" value="MFS"/>
    <property type="match status" value="1"/>
</dbReference>
<feature type="compositionally biased region" description="Basic and acidic residues" evidence="7">
    <location>
        <begin position="513"/>
        <end position="526"/>
    </location>
</feature>
<dbReference type="OrthoDB" id="6133115at2759"/>
<feature type="transmembrane region" description="Helical" evidence="8">
    <location>
        <begin position="411"/>
        <end position="429"/>
    </location>
</feature>
<protein>
    <recommendedName>
        <fullName evidence="9">Major facilitator superfamily (MFS) profile domain-containing protein</fullName>
    </recommendedName>
</protein>
<feature type="transmembrane region" description="Helical" evidence="8">
    <location>
        <begin position="441"/>
        <end position="460"/>
    </location>
</feature>
<keyword evidence="11" id="KW-1185">Reference proteome</keyword>
<evidence type="ECO:0000256" key="3">
    <source>
        <dbReference type="ARBA" id="ARBA00022448"/>
    </source>
</evidence>
<dbReference type="InterPro" id="IPR005829">
    <property type="entry name" value="Sugar_transporter_CS"/>
</dbReference>
<evidence type="ECO:0000259" key="9">
    <source>
        <dbReference type="PROSITE" id="PS50850"/>
    </source>
</evidence>
<feature type="transmembrane region" description="Helical" evidence="8">
    <location>
        <begin position="150"/>
        <end position="170"/>
    </location>
</feature>
<gene>
    <name evidence="10" type="ORF">A1O5_12712</name>
</gene>
<keyword evidence="5 8" id="KW-1133">Transmembrane helix</keyword>
<feature type="transmembrane region" description="Helical" evidence="8">
    <location>
        <begin position="182"/>
        <end position="204"/>
    </location>
</feature>
<evidence type="ECO:0000313" key="10">
    <source>
        <dbReference type="EMBL" id="EXJ56256.1"/>
    </source>
</evidence>
<feature type="transmembrane region" description="Helical" evidence="8">
    <location>
        <begin position="372"/>
        <end position="390"/>
    </location>
</feature>